<keyword evidence="7" id="KW-1185">Reference proteome</keyword>
<protein>
    <submittedName>
        <fullName evidence="6">AraC family transcriptional regulator</fullName>
    </submittedName>
</protein>
<dbReference type="PROSITE" id="PS00041">
    <property type="entry name" value="HTH_ARAC_FAMILY_1"/>
    <property type="match status" value="1"/>
</dbReference>
<keyword evidence="3" id="KW-0804">Transcription</keyword>
<gene>
    <name evidence="6" type="ORF">ACFOMH_09280</name>
</gene>
<dbReference type="Pfam" id="PF12833">
    <property type="entry name" value="HTH_18"/>
    <property type="match status" value="1"/>
</dbReference>
<keyword evidence="2" id="KW-0238">DNA-binding</keyword>
<dbReference type="EMBL" id="JBHRXJ010000005">
    <property type="protein sequence ID" value="MFC3528368.1"/>
    <property type="molecule type" value="Genomic_DNA"/>
</dbReference>
<evidence type="ECO:0000259" key="5">
    <source>
        <dbReference type="PROSITE" id="PS01124"/>
    </source>
</evidence>
<dbReference type="SUPFAM" id="SSF46689">
    <property type="entry name" value="Homeodomain-like"/>
    <property type="match status" value="1"/>
</dbReference>
<evidence type="ECO:0000256" key="3">
    <source>
        <dbReference type="ARBA" id="ARBA00023163"/>
    </source>
</evidence>
<accession>A0ABV7R2P3</accession>
<dbReference type="Proteomes" id="UP001595721">
    <property type="component" value="Unassembled WGS sequence"/>
</dbReference>
<dbReference type="RefSeq" id="WP_377744081.1">
    <property type="nucleotide sequence ID" value="NZ_JBHRXJ010000005.1"/>
</dbReference>
<dbReference type="PROSITE" id="PS01124">
    <property type="entry name" value="HTH_ARAC_FAMILY_2"/>
    <property type="match status" value="1"/>
</dbReference>
<sequence length="384" mass="40981">MNETVRALIVPADHLPDQSCERLVAAGITAPTIQEPAPIDPRRPPAWDERHDGDGHSDPAHPEPNRQVAGISVLNAVVALEQPLPVTAPQRVAQHRATQPMPPHAAPGDGLRLIPLSGFHWGGALRGRNMPPAPRVRGDHVLILLKGGVLQIEFPRNRQLLVPGRVAFIPAGTAFALNPGADIQGCALLLAPGHGRDLPMPLPPGCRFGAPAIEDAALIEPAMQALGAAQPRTSAGQAATACQMALIAVALSRLDERAGVYGPRQSGILEARPLTERFLELAEAELSQNQTIAELARRLGHSLAHLDRACLQSRGRSALQLLYDLRLERAARALRGSDIPICDIAQELGYAGLGHFMRSFAAATGRSPEAYRDVMRNGVGGRRD</sequence>
<feature type="domain" description="HTH araC/xylS-type" evidence="5">
    <location>
        <begin position="276"/>
        <end position="374"/>
    </location>
</feature>
<dbReference type="Gene3D" id="1.10.10.60">
    <property type="entry name" value="Homeodomain-like"/>
    <property type="match status" value="1"/>
</dbReference>
<reference evidence="7" key="1">
    <citation type="journal article" date="2019" name="Int. J. Syst. Evol. Microbiol.">
        <title>The Global Catalogue of Microorganisms (GCM) 10K type strain sequencing project: providing services to taxonomists for standard genome sequencing and annotation.</title>
        <authorList>
            <consortium name="The Broad Institute Genomics Platform"/>
            <consortium name="The Broad Institute Genome Sequencing Center for Infectious Disease"/>
            <person name="Wu L."/>
            <person name="Ma J."/>
        </authorList>
    </citation>
    <scope>NUCLEOTIDE SEQUENCE [LARGE SCALE GENOMIC DNA]</scope>
    <source>
        <strain evidence="7">KCTC 42899</strain>
    </source>
</reference>
<dbReference type="SMART" id="SM00342">
    <property type="entry name" value="HTH_ARAC"/>
    <property type="match status" value="1"/>
</dbReference>
<dbReference type="InterPro" id="IPR009057">
    <property type="entry name" value="Homeodomain-like_sf"/>
</dbReference>
<dbReference type="PANTHER" id="PTHR11019">
    <property type="entry name" value="HTH-TYPE TRANSCRIPTIONAL REGULATOR NIMR"/>
    <property type="match status" value="1"/>
</dbReference>
<organism evidence="6 7">
    <name type="scientific">Paracoccus mangrovi</name>
    <dbReference type="NCBI Taxonomy" id="1715645"/>
    <lineage>
        <taxon>Bacteria</taxon>
        <taxon>Pseudomonadati</taxon>
        <taxon>Pseudomonadota</taxon>
        <taxon>Alphaproteobacteria</taxon>
        <taxon>Rhodobacterales</taxon>
        <taxon>Paracoccaceae</taxon>
        <taxon>Paracoccus</taxon>
    </lineage>
</organism>
<evidence type="ECO:0000313" key="7">
    <source>
        <dbReference type="Proteomes" id="UP001595721"/>
    </source>
</evidence>
<dbReference type="InterPro" id="IPR018060">
    <property type="entry name" value="HTH_AraC"/>
</dbReference>
<feature type="compositionally biased region" description="Basic and acidic residues" evidence="4">
    <location>
        <begin position="40"/>
        <end position="64"/>
    </location>
</feature>
<evidence type="ECO:0000256" key="1">
    <source>
        <dbReference type="ARBA" id="ARBA00023015"/>
    </source>
</evidence>
<proteinExistence type="predicted"/>
<dbReference type="InterPro" id="IPR018062">
    <property type="entry name" value="HTH_AraC-typ_CS"/>
</dbReference>
<evidence type="ECO:0000256" key="4">
    <source>
        <dbReference type="SAM" id="MobiDB-lite"/>
    </source>
</evidence>
<evidence type="ECO:0000313" key="6">
    <source>
        <dbReference type="EMBL" id="MFC3528368.1"/>
    </source>
</evidence>
<comment type="caution">
    <text evidence="6">The sequence shown here is derived from an EMBL/GenBank/DDBJ whole genome shotgun (WGS) entry which is preliminary data.</text>
</comment>
<name>A0ABV7R2P3_9RHOB</name>
<dbReference type="PANTHER" id="PTHR11019:SF190">
    <property type="entry name" value="ARAC-FAMILY REGULATORY PROTEIN"/>
    <property type="match status" value="1"/>
</dbReference>
<evidence type="ECO:0000256" key="2">
    <source>
        <dbReference type="ARBA" id="ARBA00023125"/>
    </source>
</evidence>
<feature type="region of interest" description="Disordered" evidence="4">
    <location>
        <begin position="28"/>
        <end position="65"/>
    </location>
</feature>
<keyword evidence="1" id="KW-0805">Transcription regulation</keyword>